<comment type="caution">
    <text evidence="5">The sequence shown here is derived from an EMBL/GenBank/DDBJ whole genome shotgun (WGS) entry which is preliminary data.</text>
</comment>
<dbReference type="Gene3D" id="1.10.10.10">
    <property type="entry name" value="Winged helix-like DNA-binding domain superfamily/Winged helix DNA-binding domain"/>
    <property type="match status" value="1"/>
</dbReference>
<keyword evidence="1" id="KW-0678">Repressor</keyword>
<dbReference type="InterPro" id="IPR037171">
    <property type="entry name" value="NagB/RpiA_transferase-like"/>
</dbReference>
<dbReference type="GO" id="GO:0003700">
    <property type="term" value="F:DNA-binding transcription factor activity"/>
    <property type="evidence" value="ECO:0007669"/>
    <property type="project" value="InterPro"/>
</dbReference>
<keyword evidence="3" id="KW-0804">Transcription</keyword>
<dbReference type="InterPro" id="IPR014036">
    <property type="entry name" value="DeoR-like_C"/>
</dbReference>
<dbReference type="PRINTS" id="PR00037">
    <property type="entry name" value="HTHLACR"/>
</dbReference>
<name>A0A420E6H4_9ALTE</name>
<evidence type="ECO:0000256" key="1">
    <source>
        <dbReference type="ARBA" id="ARBA00022491"/>
    </source>
</evidence>
<dbReference type="SUPFAM" id="SSF46785">
    <property type="entry name" value="Winged helix' DNA-binding domain"/>
    <property type="match status" value="1"/>
</dbReference>
<reference evidence="5 6" key="1">
    <citation type="submission" date="2018-09" db="EMBL/GenBank/DDBJ databases">
        <authorList>
            <person name="Wang Z."/>
        </authorList>
    </citation>
    <scope>NUCLEOTIDE SEQUENCE [LARGE SCALE GENOMIC DNA]</scope>
    <source>
        <strain evidence="5 6">ALS 81</strain>
    </source>
</reference>
<dbReference type="Pfam" id="PF08220">
    <property type="entry name" value="HTH_DeoR"/>
    <property type="match status" value="1"/>
</dbReference>
<dbReference type="InterPro" id="IPR001034">
    <property type="entry name" value="DeoR_HTH"/>
</dbReference>
<dbReference type="SMART" id="SM01134">
    <property type="entry name" value="DeoRC"/>
    <property type="match status" value="1"/>
</dbReference>
<dbReference type="RefSeq" id="WP_120356693.1">
    <property type="nucleotide sequence ID" value="NZ_RAQO01000012.1"/>
</dbReference>
<accession>A0A420E6H4</accession>
<dbReference type="Pfam" id="PF00455">
    <property type="entry name" value="DeoRC"/>
    <property type="match status" value="1"/>
</dbReference>
<gene>
    <name evidence="5" type="ORF">DBZ36_19680</name>
</gene>
<dbReference type="OrthoDB" id="9814815at2"/>
<organism evidence="5 6">
    <name type="scientific">Alginatibacterium sediminis</name>
    <dbReference type="NCBI Taxonomy" id="2164068"/>
    <lineage>
        <taxon>Bacteria</taxon>
        <taxon>Pseudomonadati</taxon>
        <taxon>Pseudomonadota</taxon>
        <taxon>Gammaproteobacteria</taxon>
        <taxon>Alteromonadales</taxon>
        <taxon>Alteromonadaceae</taxon>
        <taxon>Alginatibacterium</taxon>
    </lineage>
</organism>
<keyword evidence="2" id="KW-0805">Transcription regulation</keyword>
<dbReference type="EMBL" id="RAQO01000012">
    <property type="protein sequence ID" value="RKF13280.1"/>
    <property type="molecule type" value="Genomic_DNA"/>
</dbReference>
<dbReference type="AlphaFoldDB" id="A0A420E6H4"/>
<dbReference type="PROSITE" id="PS51000">
    <property type="entry name" value="HTH_DEOR_2"/>
    <property type="match status" value="1"/>
</dbReference>
<dbReference type="SMART" id="SM00420">
    <property type="entry name" value="HTH_DEOR"/>
    <property type="match status" value="1"/>
</dbReference>
<evidence type="ECO:0000256" key="2">
    <source>
        <dbReference type="ARBA" id="ARBA00023015"/>
    </source>
</evidence>
<dbReference type="InterPro" id="IPR050313">
    <property type="entry name" value="Carb_Metab_HTH_regulators"/>
</dbReference>
<dbReference type="PANTHER" id="PTHR30363:SF4">
    <property type="entry name" value="GLYCEROL-3-PHOSPHATE REGULON REPRESSOR"/>
    <property type="match status" value="1"/>
</dbReference>
<dbReference type="Gene3D" id="3.30.750.70">
    <property type="entry name" value="4-hydroxybutyrate coenzyme like domains"/>
    <property type="match status" value="1"/>
</dbReference>
<dbReference type="InterPro" id="IPR036388">
    <property type="entry name" value="WH-like_DNA-bd_sf"/>
</dbReference>
<sequence length="255" mass="28240">MKQSTRHQQIIELAQAQGFVSTDELVASFKVSPQTIRRDLNELSELQQIRRHHGGASVLESSVTNDPYASRKIRLQQEKQAIAKSICEQIPDGASLFLDIGTTSETIAQGLLNHKDLRVVTNNLNVASILMPKQDFKVIVAGGEVRNRDGGIVGEATIDFIKQFRLDFGIVTVSGIDLDGSLLDFDYHEVRVTQAIISSARHVMLAADHTKFARNAMVNIGHIRQLDQIFSDKQAPEPLLKQIEASDVKFVLCAI</sequence>
<dbReference type="InterPro" id="IPR036390">
    <property type="entry name" value="WH_DNA-bd_sf"/>
</dbReference>
<dbReference type="SUPFAM" id="SSF100950">
    <property type="entry name" value="NagB/RpiA/CoA transferase-like"/>
    <property type="match status" value="1"/>
</dbReference>
<keyword evidence="6" id="KW-1185">Reference proteome</keyword>
<evidence type="ECO:0000313" key="5">
    <source>
        <dbReference type="EMBL" id="RKF13280.1"/>
    </source>
</evidence>
<evidence type="ECO:0000313" key="6">
    <source>
        <dbReference type="Proteomes" id="UP000286482"/>
    </source>
</evidence>
<dbReference type="PANTHER" id="PTHR30363">
    <property type="entry name" value="HTH-TYPE TRANSCRIPTIONAL REGULATOR SRLR-RELATED"/>
    <property type="match status" value="1"/>
</dbReference>
<proteinExistence type="predicted"/>
<dbReference type="NCBIfam" id="NF008154">
    <property type="entry name" value="PRK10906.1"/>
    <property type="match status" value="1"/>
</dbReference>
<evidence type="ECO:0000256" key="3">
    <source>
        <dbReference type="ARBA" id="ARBA00023163"/>
    </source>
</evidence>
<evidence type="ECO:0000259" key="4">
    <source>
        <dbReference type="PROSITE" id="PS51000"/>
    </source>
</evidence>
<dbReference type="Proteomes" id="UP000286482">
    <property type="component" value="Unassembled WGS sequence"/>
</dbReference>
<feature type="domain" description="HTH deoR-type" evidence="4">
    <location>
        <begin position="3"/>
        <end position="58"/>
    </location>
</feature>
<protein>
    <submittedName>
        <fullName evidence="5">DeoR/GlpR family transcriptional regulator</fullName>
    </submittedName>
</protein>